<protein>
    <submittedName>
        <fullName evidence="7">Metal ABC transporter solute-binding protein, Zn/Mn family</fullName>
    </submittedName>
</protein>
<keyword evidence="8" id="KW-1185">Reference proteome</keyword>
<feature type="compositionally biased region" description="Basic and acidic residues" evidence="6">
    <location>
        <begin position="136"/>
        <end position="160"/>
    </location>
</feature>
<sequence>MTVTNGMTIRRAAGFAAAVALILVLAACGGGAGSKLAEGKTNVVTSFYPLYYFASEIGGDEVNVVNLVPAGVEPHDWTPKSQDIETASNADLFLYNGAGFESWADNFLQGISKDSTVKTAVISDGIELLEGEGEEHEEHGEEHEEHGEEEGHEHDSHVDPHTWVSPKSALIMAENVKNALVEADAAHKDVYEANYADLKQRLEELDARYETELAGVTRKDIVVSHQAFSYLARDYGLNQVAIMGLSPDAEPRAQDLMNVVKFVKDNDVQYIFFEELVSDQLAKTLADEAGVETLVLNPVEGLTQEQEKEGKDFISIMNENLDHLLQALK</sequence>
<proteinExistence type="inferred from homology"/>
<dbReference type="InterPro" id="IPR006127">
    <property type="entry name" value="ZnuA-like"/>
</dbReference>
<feature type="region of interest" description="Disordered" evidence="6">
    <location>
        <begin position="131"/>
        <end position="162"/>
    </location>
</feature>
<reference evidence="8" key="1">
    <citation type="journal article" date="2019" name="Int. J. Syst. Evol. Microbiol.">
        <title>The Global Catalogue of Microorganisms (GCM) 10K type strain sequencing project: providing services to taxonomists for standard genome sequencing and annotation.</title>
        <authorList>
            <consortium name="The Broad Institute Genomics Platform"/>
            <consortium name="The Broad Institute Genome Sequencing Center for Infectious Disease"/>
            <person name="Wu L."/>
            <person name="Ma J."/>
        </authorList>
    </citation>
    <scope>NUCLEOTIDE SEQUENCE [LARGE SCALE GENOMIC DNA]</scope>
    <source>
        <strain evidence="8">TISTR 1827</strain>
    </source>
</reference>
<dbReference type="InterPro" id="IPR006128">
    <property type="entry name" value="Lipoprotein_PsaA-like"/>
</dbReference>
<keyword evidence="2 4" id="KW-0813">Transport</keyword>
<accession>A0ABW5QYQ8</accession>
<keyword evidence="5" id="KW-0175">Coiled coil</keyword>
<keyword evidence="3" id="KW-0732">Signal</keyword>
<dbReference type="InterPro" id="IPR006129">
    <property type="entry name" value="AdhesinB"/>
</dbReference>
<evidence type="ECO:0000256" key="5">
    <source>
        <dbReference type="SAM" id="Coils"/>
    </source>
</evidence>
<gene>
    <name evidence="7" type="ORF">ACFSW5_15185</name>
</gene>
<comment type="similarity">
    <text evidence="1 4">Belongs to the bacterial solute-binding protein 9 family.</text>
</comment>
<dbReference type="EMBL" id="JBHUMY010000016">
    <property type="protein sequence ID" value="MFD2661596.1"/>
    <property type="molecule type" value="Genomic_DNA"/>
</dbReference>
<dbReference type="PANTHER" id="PTHR42953:SF3">
    <property type="entry name" value="HIGH-AFFINITY ZINC UPTAKE SYSTEM PROTEIN ZNUA"/>
    <property type="match status" value="1"/>
</dbReference>
<evidence type="ECO:0000256" key="3">
    <source>
        <dbReference type="ARBA" id="ARBA00022729"/>
    </source>
</evidence>
<comment type="caution">
    <text evidence="7">The sequence shown here is derived from an EMBL/GenBank/DDBJ whole genome shotgun (WGS) entry which is preliminary data.</text>
</comment>
<dbReference type="PRINTS" id="PR00690">
    <property type="entry name" value="ADHESNFAMILY"/>
</dbReference>
<evidence type="ECO:0000256" key="6">
    <source>
        <dbReference type="SAM" id="MobiDB-lite"/>
    </source>
</evidence>
<organism evidence="7 8">
    <name type="scientific">Paenibacillus thailandensis</name>
    <dbReference type="NCBI Taxonomy" id="393250"/>
    <lineage>
        <taxon>Bacteria</taxon>
        <taxon>Bacillati</taxon>
        <taxon>Bacillota</taxon>
        <taxon>Bacilli</taxon>
        <taxon>Bacillales</taxon>
        <taxon>Paenibacillaceae</taxon>
        <taxon>Paenibacillus</taxon>
    </lineage>
</organism>
<feature type="coiled-coil region" evidence="5">
    <location>
        <begin position="188"/>
        <end position="215"/>
    </location>
</feature>
<evidence type="ECO:0000313" key="7">
    <source>
        <dbReference type="EMBL" id="MFD2661596.1"/>
    </source>
</evidence>
<evidence type="ECO:0000256" key="4">
    <source>
        <dbReference type="RuleBase" id="RU003512"/>
    </source>
</evidence>
<evidence type="ECO:0000256" key="1">
    <source>
        <dbReference type="ARBA" id="ARBA00011028"/>
    </source>
</evidence>
<dbReference type="Pfam" id="PF01297">
    <property type="entry name" value="ZnuA"/>
    <property type="match status" value="1"/>
</dbReference>
<name>A0ABW5QYQ8_9BACL</name>
<dbReference type="PANTHER" id="PTHR42953">
    <property type="entry name" value="HIGH-AFFINITY ZINC UPTAKE SYSTEM PROTEIN ZNUA-RELATED"/>
    <property type="match status" value="1"/>
</dbReference>
<dbReference type="SUPFAM" id="SSF53807">
    <property type="entry name" value="Helical backbone' metal receptor"/>
    <property type="match status" value="1"/>
</dbReference>
<evidence type="ECO:0000313" key="8">
    <source>
        <dbReference type="Proteomes" id="UP001597493"/>
    </source>
</evidence>
<dbReference type="PRINTS" id="PR00691">
    <property type="entry name" value="ADHESINB"/>
</dbReference>
<evidence type="ECO:0000256" key="2">
    <source>
        <dbReference type="ARBA" id="ARBA00022448"/>
    </source>
</evidence>
<dbReference type="RefSeq" id="WP_379274659.1">
    <property type="nucleotide sequence ID" value="NZ_JBHUGT010000029.1"/>
</dbReference>
<dbReference type="InterPro" id="IPR050492">
    <property type="entry name" value="Bact_metal-bind_prot9"/>
</dbReference>
<dbReference type="Proteomes" id="UP001597493">
    <property type="component" value="Unassembled WGS sequence"/>
</dbReference>
<dbReference type="Gene3D" id="3.40.50.1980">
    <property type="entry name" value="Nitrogenase molybdenum iron protein domain"/>
    <property type="match status" value="2"/>
</dbReference>